<sequence length="143" mass="15752">MGVFGRLCAAEDALVDLEPDARLIPDKPDGDCHFDPALNEWVPNPAIEPTPEEKRAMMPKLEKWRVDTVIDLETGLRDKINAAIAKWPDPKRTIAKNKLASVTIFDRLDPLFDELGAEPEVGKTPDDIDIMWTAGAALPPALA</sequence>
<comment type="caution">
    <text evidence="1">The sequence shown here is derived from an EMBL/GenBank/DDBJ whole genome shotgun (WGS) entry which is preliminary data.</text>
</comment>
<dbReference type="Proteomes" id="UP000011971">
    <property type="component" value="Unassembled WGS sequence"/>
</dbReference>
<reference evidence="1 2" key="1">
    <citation type="journal article" date="2013" name="Gut Pathog.">
        <title>Draft genome of Ochrobactrum intermedium strain M86 isolated from non-ulcer dyspeptic individual from India.</title>
        <authorList>
            <person name="Kulkarni G."/>
            <person name="Dhotre D."/>
            <person name="Dharne M."/>
            <person name="Shetty S."/>
            <person name="Chowdhury S."/>
            <person name="Misra V."/>
            <person name="Misra S."/>
            <person name="Patole M."/>
            <person name="Shouche Y."/>
        </authorList>
    </citation>
    <scope>NUCLEOTIDE SEQUENCE [LARGE SCALE GENOMIC DNA]</scope>
    <source>
        <strain evidence="1 2">M86</strain>
    </source>
</reference>
<accession>M5K3C7</accession>
<protein>
    <submittedName>
        <fullName evidence="1">Uncharacterized protein</fullName>
    </submittedName>
</protein>
<evidence type="ECO:0000313" key="2">
    <source>
        <dbReference type="Proteomes" id="UP000011971"/>
    </source>
</evidence>
<dbReference type="STRING" id="94625.A7J42_00545"/>
<organism evidence="1 2">
    <name type="scientific">Brucella intermedia M86</name>
    <dbReference type="NCBI Taxonomy" id="1234597"/>
    <lineage>
        <taxon>Bacteria</taxon>
        <taxon>Pseudomonadati</taxon>
        <taxon>Pseudomonadota</taxon>
        <taxon>Alphaproteobacteria</taxon>
        <taxon>Hyphomicrobiales</taxon>
        <taxon>Brucellaceae</taxon>
        <taxon>Brucella/Ochrobactrum group</taxon>
        <taxon>Brucella</taxon>
    </lineage>
</organism>
<evidence type="ECO:0000313" key="1">
    <source>
        <dbReference type="EMBL" id="ELT50281.1"/>
    </source>
</evidence>
<gene>
    <name evidence="1" type="ORF">D584_05033</name>
</gene>
<dbReference type="PATRIC" id="fig|1234597.4.peg.1046"/>
<name>M5K3C7_9HYPH</name>
<dbReference type="EMBL" id="AOGE01000011">
    <property type="protein sequence ID" value="ELT50281.1"/>
    <property type="molecule type" value="Genomic_DNA"/>
</dbReference>
<proteinExistence type="predicted"/>
<dbReference type="AlphaFoldDB" id="M5K3C7"/>